<accession>A0ABP8CIH7</accession>
<keyword evidence="2" id="KW-1185">Reference proteome</keyword>
<gene>
    <name evidence="1" type="ORF">GCM10022291_33850</name>
</gene>
<dbReference type="Proteomes" id="UP001501496">
    <property type="component" value="Unassembled WGS sequence"/>
</dbReference>
<name>A0ABP8CIH7_9FLAO</name>
<sequence>MVEENFTFYENGAETQVTEAVLSEYYTNYNNAHNKVDIEEANKGDYFKFLNDSQVELVEGDYKTTANYVFKDGYFYILSADSEAMFLYGKGDMSRLEYLYSSIISKAGNATSSSSDAYEDEQDIPYFPTTFNNSIDFHDYEKIEDIQGNAYLLIHNLSNIFVKK</sequence>
<proteinExistence type="predicted"/>
<comment type="caution">
    <text evidence="1">The sequence shown here is derived from an EMBL/GenBank/DDBJ whole genome shotgun (WGS) entry which is preliminary data.</text>
</comment>
<evidence type="ECO:0000313" key="2">
    <source>
        <dbReference type="Proteomes" id="UP001501496"/>
    </source>
</evidence>
<protein>
    <submittedName>
        <fullName evidence="1">Uncharacterized protein</fullName>
    </submittedName>
</protein>
<organism evidence="1 2">
    <name type="scientific">Postechiella marina</name>
    <dbReference type="NCBI Taxonomy" id="943941"/>
    <lineage>
        <taxon>Bacteria</taxon>
        <taxon>Pseudomonadati</taxon>
        <taxon>Bacteroidota</taxon>
        <taxon>Flavobacteriia</taxon>
        <taxon>Flavobacteriales</taxon>
        <taxon>Flavobacteriaceae</taxon>
        <taxon>Postechiella</taxon>
    </lineage>
</organism>
<evidence type="ECO:0000313" key="1">
    <source>
        <dbReference type="EMBL" id="GAA4239460.1"/>
    </source>
</evidence>
<dbReference type="EMBL" id="BAABCA010000008">
    <property type="protein sequence ID" value="GAA4239460.1"/>
    <property type="molecule type" value="Genomic_DNA"/>
</dbReference>
<reference evidence="2" key="1">
    <citation type="journal article" date="2019" name="Int. J. Syst. Evol. Microbiol.">
        <title>The Global Catalogue of Microorganisms (GCM) 10K type strain sequencing project: providing services to taxonomists for standard genome sequencing and annotation.</title>
        <authorList>
            <consortium name="The Broad Institute Genomics Platform"/>
            <consortium name="The Broad Institute Genome Sequencing Center for Infectious Disease"/>
            <person name="Wu L."/>
            <person name="Ma J."/>
        </authorList>
    </citation>
    <scope>NUCLEOTIDE SEQUENCE [LARGE SCALE GENOMIC DNA]</scope>
    <source>
        <strain evidence="2">JCM 17630</strain>
    </source>
</reference>